<sequence length="59" mass="6837">MPTESDPFSQPPFPYTKVSKLNFPDTELLLEENGWGSLLWVAVVSLFQYNLKDVNFEKE</sequence>
<dbReference type="KEGG" id="hli:HLI_14435"/>
<evidence type="ECO:0000313" key="1">
    <source>
        <dbReference type="EMBL" id="QAS53302.1"/>
    </source>
</evidence>
<proteinExistence type="predicted"/>
<organism evidence="1 2">
    <name type="scientific">Halobacillus litoralis</name>
    <dbReference type="NCBI Taxonomy" id="45668"/>
    <lineage>
        <taxon>Bacteria</taxon>
        <taxon>Bacillati</taxon>
        <taxon>Bacillota</taxon>
        <taxon>Bacilli</taxon>
        <taxon>Bacillales</taxon>
        <taxon>Bacillaceae</taxon>
        <taxon>Halobacillus</taxon>
    </lineage>
</organism>
<gene>
    <name evidence="1" type="ORF">HLI_14435</name>
</gene>
<name>A0A410MEY3_9BACI</name>
<accession>A0A410MEY3</accession>
<dbReference type="AlphaFoldDB" id="A0A410MEY3"/>
<protein>
    <submittedName>
        <fullName evidence="1">Uncharacterized protein</fullName>
    </submittedName>
</protein>
<dbReference type="EMBL" id="CP026118">
    <property type="protein sequence ID" value="QAS53302.1"/>
    <property type="molecule type" value="Genomic_DNA"/>
</dbReference>
<reference evidence="1 2" key="1">
    <citation type="submission" date="2018-01" db="EMBL/GenBank/DDBJ databases">
        <title>The whole genome sequencing and assembly of Halobacillus litoralis ERB031 strain.</title>
        <authorList>
            <person name="Lee S.-J."/>
            <person name="Park M.-K."/>
            <person name="Kim J.-Y."/>
            <person name="Lee Y.-J."/>
            <person name="Yi H."/>
            <person name="Bahn Y.-S."/>
            <person name="Kim J.F."/>
            <person name="Lee D.-W."/>
        </authorList>
    </citation>
    <scope>NUCLEOTIDE SEQUENCE [LARGE SCALE GENOMIC DNA]</scope>
    <source>
        <strain evidence="1 2">ERB 031</strain>
    </source>
</reference>
<evidence type="ECO:0000313" key="2">
    <source>
        <dbReference type="Proteomes" id="UP000287756"/>
    </source>
</evidence>
<dbReference type="Proteomes" id="UP000287756">
    <property type="component" value="Chromosome"/>
</dbReference>